<proteinExistence type="predicted"/>
<evidence type="ECO:0000313" key="1">
    <source>
        <dbReference type="EMBL" id="MDT0381397.1"/>
    </source>
</evidence>
<dbReference type="Proteomes" id="UP001183414">
    <property type="component" value="Unassembled WGS sequence"/>
</dbReference>
<accession>A0ABU2NXZ6</accession>
<evidence type="ECO:0000313" key="2">
    <source>
        <dbReference type="Proteomes" id="UP001183414"/>
    </source>
</evidence>
<reference evidence="2" key="1">
    <citation type="submission" date="2023-07" db="EMBL/GenBank/DDBJ databases">
        <title>30 novel species of actinomycetes from the DSMZ collection.</title>
        <authorList>
            <person name="Nouioui I."/>
        </authorList>
    </citation>
    <scope>NUCLEOTIDE SEQUENCE [LARGE SCALE GENOMIC DNA]</scope>
    <source>
        <strain evidence="2">DSM 42041</strain>
    </source>
</reference>
<protein>
    <submittedName>
        <fullName evidence="1">DUF6011 domain-containing protein</fullName>
    </submittedName>
</protein>
<sequence>MSRRCLGACGRDLTDPESIRVGYGRICAAKAGIPHAANTTHHTTSVPATAGQLPLEDTVTDLKFTVNLPSGPAEASITIPGSAHTVPDSRGCPDCGEPAYFSGCDADGCNGYGCQDCGSGCDLDFADDGRCATA</sequence>
<dbReference type="RefSeq" id="WP_311675088.1">
    <property type="nucleotide sequence ID" value="NZ_JAVREQ010000022.1"/>
</dbReference>
<dbReference type="EMBL" id="JAVREQ010000022">
    <property type="protein sequence ID" value="MDT0381397.1"/>
    <property type="molecule type" value="Genomic_DNA"/>
</dbReference>
<organism evidence="1 2">
    <name type="scientific">Streptomyces hazeniae</name>
    <dbReference type="NCBI Taxonomy" id="3075538"/>
    <lineage>
        <taxon>Bacteria</taxon>
        <taxon>Bacillati</taxon>
        <taxon>Actinomycetota</taxon>
        <taxon>Actinomycetes</taxon>
        <taxon>Kitasatosporales</taxon>
        <taxon>Streptomycetaceae</taxon>
        <taxon>Streptomyces</taxon>
    </lineage>
</organism>
<gene>
    <name evidence="1" type="ORF">RM572_21805</name>
</gene>
<name>A0ABU2NXZ6_9ACTN</name>
<keyword evidence="2" id="KW-1185">Reference proteome</keyword>
<dbReference type="InterPro" id="IPR046053">
    <property type="entry name" value="DUF6011"/>
</dbReference>
<dbReference type="Pfam" id="PF19474">
    <property type="entry name" value="DUF6011"/>
    <property type="match status" value="1"/>
</dbReference>
<comment type="caution">
    <text evidence="1">The sequence shown here is derived from an EMBL/GenBank/DDBJ whole genome shotgun (WGS) entry which is preliminary data.</text>
</comment>